<evidence type="ECO:0000313" key="1">
    <source>
        <dbReference type="EMBL" id="KAJ4827268.1"/>
    </source>
</evidence>
<dbReference type="EMBL" id="JAKUCV010006452">
    <property type="protein sequence ID" value="KAJ4827268.1"/>
    <property type="molecule type" value="Genomic_DNA"/>
</dbReference>
<organism evidence="1 2">
    <name type="scientific">Turnera subulata</name>
    <dbReference type="NCBI Taxonomy" id="218843"/>
    <lineage>
        <taxon>Eukaryota</taxon>
        <taxon>Viridiplantae</taxon>
        <taxon>Streptophyta</taxon>
        <taxon>Embryophyta</taxon>
        <taxon>Tracheophyta</taxon>
        <taxon>Spermatophyta</taxon>
        <taxon>Magnoliopsida</taxon>
        <taxon>eudicotyledons</taxon>
        <taxon>Gunneridae</taxon>
        <taxon>Pentapetalae</taxon>
        <taxon>rosids</taxon>
        <taxon>fabids</taxon>
        <taxon>Malpighiales</taxon>
        <taxon>Passifloraceae</taxon>
        <taxon>Turnera</taxon>
    </lineage>
</organism>
<sequence>MVSDISKLVKRGPRVLGYGYVVDILISNPRILKRSLENYVIPVFNCVKDVVNSDEEVIAVLKRGVNTIFSRCSSSDIPVSIVLEIGTLWDPANPSSQSRAYQFKYSFHREEVEDFTAIQNINPKIVEFQRVRKAIATGQAATSN</sequence>
<dbReference type="Proteomes" id="UP001141552">
    <property type="component" value="Unassembled WGS sequence"/>
</dbReference>
<keyword evidence="2" id="KW-1185">Reference proteome</keyword>
<protein>
    <submittedName>
        <fullName evidence="1">Uncharacterized protein</fullName>
    </submittedName>
</protein>
<evidence type="ECO:0000313" key="2">
    <source>
        <dbReference type="Proteomes" id="UP001141552"/>
    </source>
</evidence>
<name>A0A9Q0F9A9_9ROSI</name>
<dbReference type="AlphaFoldDB" id="A0A9Q0F9A9"/>
<proteinExistence type="predicted"/>
<comment type="caution">
    <text evidence="1">The sequence shown here is derived from an EMBL/GenBank/DDBJ whole genome shotgun (WGS) entry which is preliminary data.</text>
</comment>
<reference evidence="1" key="2">
    <citation type="journal article" date="2023" name="Plants (Basel)">
        <title>Annotation of the Turnera subulata (Passifloraceae) Draft Genome Reveals the S-Locus Evolved after the Divergence of Turneroideae from Passifloroideae in a Stepwise Manner.</title>
        <authorList>
            <person name="Henning P.M."/>
            <person name="Roalson E.H."/>
            <person name="Mir W."/>
            <person name="McCubbin A.G."/>
            <person name="Shore J.S."/>
        </authorList>
    </citation>
    <scope>NUCLEOTIDE SEQUENCE</scope>
    <source>
        <strain evidence="1">F60SS</strain>
    </source>
</reference>
<accession>A0A9Q0F9A9</accession>
<reference evidence="1" key="1">
    <citation type="submission" date="2022-02" db="EMBL/GenBank/DDBJ databases">
        <authorList>
            <person name="Henning P.M."/>
            <person name="McCubbin A.G."/>
            <person name="Shore J.S."/>
        </authorList>
    </citation>
    <scope>NUCLEOTIDE SEQUENCE</scope>
    <source>
        <strain evidence="1">F60SS</strain>
        <tissue evidence="1">Leaves</tissue>
    </source>
</reference>
<gene>
    <name evidence="1" type="ORF">Tsubulata_050565</name>
</gene>